<protein>
    <recommendedName>
        <fullName evidence="2">TraK C-terminal domain-containing protein</fullName>
    </recommendedName>
</protein>
<proteinExistence type="predicted"/>
<reference evidence="3" key="1">
    <citation type="submission" date="2011-01" db="EMBL/GenBank/DDBJ databases">
        <title>Complete sequence of plasmid of Thermovibrio ammonificans HB-1.</title>
        <authorList>
            <consortium name="US DOE Joint Genome Institute"/>
            <person name="Lucas S."/>
            <person name="Copeland A."/>
            <person name="Lapidus A."/>
            <person name="Cheng J.-F."/>
            <person name="Goodwin L."/>
            <person name="Pitluck S."/>
            <person name="Davenport K."/>
            <person name="Detter J.C."/>
            <person name="Han C."/>
            <person name="Tapia R."/>
            <person name="Land M."/>
            <person name="Hauser L."/>
            <person name="Kyrpides N."/>
            <person name="Ivanova N."/>
            <person name="Ovchinnikova G."/>
            <person name="Vetriani C."/>
            <person name="Woyke T."/>
        </authorList>
    </citation>
    <scope>NUCLEOTIDE SEQUENCE [LARGE SCALE GENOMIC DNA]</scope>
    <source>
        <strain evidence="3">HB-1</strain>
        <plasmid evidence="3">pTHEAM01</plasmid>
    </source>
</reference>
<dbReference type="RefSeq" id="WP_013524947.1">
    <property type="nucleotide sequence ID" value="NC_014917.1"/>
</dbReference>
<gene>
    <name evidence="3" type="ordered locus">Theam_1787</name>
</gene>
<feature type="chain" id="PRO_5003231322" description="TraK C-terminal domain-containing protein" evidence="1">
    <location>
        <begin position="24"/>
        <end position="276"/>
    </location>
</feature>
<dbReference type="AlphaFoldDB" id="E8T6S0"/>
<evidence type="ECO:0000313" key="4">
    <source>
        <dbReference type="Proteomes" id="UP000006362"/>
    </source>
</evidence>
<dbReference type="InterPro" id="IPR055397">
    <property type="entry name" value="TraK_C"/>
</dbReference>
<evidence type="ECO:0000313" key="3">
    <source>
        <dbReference type="EMBL" id="ADU97743.1"/>
    </source>
</evidence>
<feature type="domain" description="TraK C-terminal" evidence="2">
    <location>
        <begin position="153"/>
        <end position="249"/>
    </location>
</feature>
<accession>E8T6S0</accession>
<sequence length="276" mass="30596">MKTGVVAAATVLSLIVLPVQALAQSVQPVERVVLTRQNQVLFLRAEFNRPVTVKFPYPVSYAVPQDSRIDVQAGNDFVILKVIDDSVKTAVLSVVLNKNGKPLVIPVQVELVKKGAPLKVVVVDGQRELSKVERTATLLIKESVQRASRTPVAELIAAMIRHTEFPKEAKPLPGYTVVSYGPEGKLLKSFSSNNLLEARLLYEYRSPVRTGVVIKLINRSIYPLTISEEDFATDGVLAVSLSRRRLAPRPYTATEKLSGDYTAYLYLVIRGDKWQR</sequence>
<keyword evidence="1" id="KW-0732">Signal</keyword>
<organism evidence="3 4">
    <name type="scientific">Thermovibrio ammonificans (strain DSM 15698 / JCM 12110 / HB-1)</name>
    <dbReference type="NCBI Taxonomy" id="648996"/>
    <lineage>
        <taxon>Bacteria</taxon>
        <taxon>Pseudomonadati</taxon>
        <taxon>Aquificota</taxon>
        <taxon>Aquificia</taxon>
        <taxon>Desulfurobacteriales</taxon>
        <taxon>Desulfurobacteriaceae</taxon>
        <taxon>Thermovibrio</taxon>
    </lineage>
</organism>
<dbReference type="Proteomes" id="UP000006362">
    <property type="component" value="Plasmid pTHEAM01"/>
</dbReference>
<name>E8T6S0_THEA1</name>
<feature type="signal peptide" evidence="1">
    <location>
        <begin position="1"/>
        <end position="23"/>
    </location>
</feature>
<keyword evidence="3" id="KW-0614">Plasmid</keyword>
<dbReference type="HOGENOM" id="CLU_1008086_0_0_0"/>
<evidence type="ECO:0000259" key="2">
    <source>
        <dbReference type="Pfam" id="PF23536"/>
    </source>
</evidence>
<dbReference type="Pfam" id="PF23536">
    <property type="entry name" value="TraK_C"/>
    <property type="match status" value="1"/>
</dbReference>
<evidence type="ECO:0000256" key="1">
    <source>
        <dbReference type="SAM" id="SignalP"/>
    </source>
</evidence>
<dbReference type="KEGG" id="tam:Theam_1787"/>
<geneLocation type="plasmid" evidence="3 4">
    <name>pTHEAM01</name>
</geneLocation>
<dbReference type="EMBL" id="CP002445">
    <property type="protein sequence ID" value="ADU97743.1"/>
    <property type="molecule type" value="Genomic_DNA"/>
</dbReference>
<keyword evidence="4" id="KW-1185">Reference proteome</keyword>